<protein>
    <submittedName>
        <fullName evidence="1">Uncharacterized protein</fullName>
    </submittedName>
</protein>
<accession>A0A4C1SHD9</accession>
<evidence type="ECO:0000313" key="1">
    <source>
        <dbReference type="EMBL" id="GBP00540.1"/>
    </source>
</evidence>
<dbReference type="Proteomes" id="UP000299102">
    <property type="component" value="Unassembled WGS sequence"/>
</dbReference>
<dbReference type="EMBL" id="BGZK01000006">
    <property type="protein sequence ID" value="GBP00540.1"/>
    <property type="molecule type" value="Genomic_DNA"/>
</dbReference>
<name>A0A4C1SHD9_EUMVA</name>
<gene>
    <name evidence="1" type="ORF">EVAR_76848_1</name>
</gene>
<sequence>MPRRLPPDVVHSARHAPSALACAVRPHSVKLSKSSDLSSDSSRPTQLLYFQEEFFSGFQSHTTHAYGREGVQDRHFYLLLAARGKQKKKKAGGCTTYTDDASAIARRAQAAHGTFPERGPGTNSLPYMVRRAGRCSEGSYDVIGSQ</sequence>
<keyword evidence="2" id="KW-1185">Reference proteome</keyword>
<proteinExistence type="predicted"/>
<reference evidence="1 2" key="1">
    <citation type="journal article" date="2019" name="Commun. Biol.">
        <title>The bagworm genome reveals a unique fibroin gene that provides high tensile strength.</title>
        <authorList>
            <person name="Kono N."/>
            <person name="Nakamura H."/>
            <person name="Ohtoshi R."/>
            <person name="Tomita M."/>
            <person name="Numata K."/>
            <person name="Arakawa K."/>
        </authorList>
    </citation>
    <scope>NUCLEOTIDE SEQUENCE [LARGE SCALE GENOMIC DNA]</scope>
</reference>
<evidence type="ECO:0000313" key="2">
    <source>
        <dbReference type="Proteomes" id="UP000299102"/>
    </source>
</evidence>
<comment type="caution">
    <text evidence="1">The sequence shown here is derived from an EMBL/GenBank/DDBJ whole genome shotgun (WGS) entry which is preliminary data.</text>
</comment>
<organism evidence="1 2">
    <name type="scientific">Eumeta variegata</name>
    <name type="common">Bagworm moth</name>
    <name type="synonym">Eumeta japonica</name>
    <dbReference type="NCBI Taxonomy" id="151549"/>
    <lineage>
        <taxon>Eukaryota</taxon>
        <taxon>Metazoa</taxon>
        <taxon>Ecdysozoa</taxon>
        <taxon>Arthropoda</taxon>
        <taxon>Hexapoda</taxon>
        <taxon>Insecta</taxon>
        <taxon>Pterygota</taxon>
        <taxon>Neoptera</taxon>
        <taxon>Endopterygota</taxon>
        <taxon>Lepidoptera</taxon>
        <taxon>Glossata</taxon>
        <taxon>Ditrysia</taxon>
        <taxon>Tineoidea</taxon>
        <taxon>Psychidae</taxon>
        <taxon>Oiketicinae</taxon>
        <taxon>Eumeta</taxon>
    </lineage>
</organism>
<dbReference type="AlphaFoldDB" id="A0A4C1SHD9"/>